<evidence type="ECO:0000256" key="2">
    <source>
        <dbReference type="ARBA" id="ARBA00022692"/>
    </source>
</evidence>
<evidence type="ECO:0000256" key="4">
    <source>
        <dbReference type="ARBA" id="ARBA00023136"/>
    </source>
</evidence>
<keyword evidence="9" id="KW-1185">Reference proteome</keyword>
<accession>A0A367RR68</accession>
<evidence type="ECO:0000256" key="3">
    <source>
        <dbReference type="ARBA" id="ARBA00022989"/>
    </source>
</evidence>
<dbReference type="AlphaFoldDB" id="A0A367RR68"/>
<dbReference type="GO" id="GO:0022857">
    <property type="term" value="F:transmembrane transporter activity"/>
    <property type="evidence" value="ECO:0007669"/>
    <property type="project" value="InterPro"/>
</dbReference>
<feature type="signal peptide" evidence="6">
    <location>
        <begin position="1"/>
        <end position="19"/>
    </location>
</feature>
<protein>
    <submittedName>
        <fullName evidence="8">MFS transporter permease</fullName>
    </submittedName>
</protein>
<dbReference type="Gene3D" id="1.20.1250.20">
    <property type="entry name" value="MFS general substrate transporter like domains"/>
    <property type="match status" value="1"/>
</dbReference>
<dbReference type="PANTHER" id="PTHR42910">
    <property type="entry name" value="TRANSPORTER SCO4007-RELATED"/>
    <property type="match status" value="1"/>
</dbReference>
<feature type="transmembrane region" description="Helical" evidence="5">
    <location>
        <begin position="43"/>
        <end position="61"/>
    </location>
</feature>
<dbReference type="InterPro" id="IPR020846">
    <property type="entry name" value="MFS_dom"/>
</dbReference>
<evidence type="ECO:0000313" key="9">
    <source>
        <dbReference type="Proteomes" id="UP000252107"/>
    </source>
</evidence>
<keyword evidence="2 5" id="KW-0812">Transmembrane</keyword>
<feature type="transmembrane region" description="Helical" evidence="5">
    <location>
        <begin position="96"/>
        <end position="122"/>
    </location>
</feature>
<feature type="chain" id="PRO_5017001982" evidence="6">
    <location>
        <begin position="20"/>
        <end position="383"/>
    </location>
</feature>
<dbReference type="Proteomes" id="UP000252107">
    <property type="component" value="Unassembled WGS sequence"/>
</dbReference>
<feature type="transmembrane region" description="Helical" evidence="5">
    <location>
        <begin position="206"/>
        <end position="231"/>
    </location>
</feature>
<evidence type="ECO:0000256" key="5">
    <source>
        <dbReference type="SAM" id="Phobius"/>
    </source>
</evidence>
<comment type="subcellular location">
    <subcellularLocation>
        <location evidence="1">Cell membrane</location>
        <topology evidence="1">Multi-pass membrane protein</topology>
    </subcellularLocation>
</comment>
<dbReference type="SUPFAM" id="SSF103473">
    <property type="entry name" value="MFS general substrate transporter"/>
    <property type="match status" value="1"/>
</dbReference>
<dbReference type="EMBL" id="LXQD01000084">
    <property type="protein sequence ID" value="RCJ39057.1"/>
    <property type="molecule type" value="Genomic_DNA"/>
</dbReference>
<evidence type="ECO:0000313" key="8">
    <source>
        <dbReference type="EMBL" id="RCJ39057.1"/>
    </source>
</evidence>
<feature type="transmembrane region" description="Helical" evidence="5">
    <location>
        <begin position="160"/>
        <end position="180"/>
    </location>
</feature>
<dbReference type="PANTHER" id="PTHR42910:SF1">
    <property type="entry name" value="MAJOR FACILITATOR SUPERFAMILY (MFS) PROFILE DOMAIN-CONTAINING PROTEIN"/>
    <property type="match status" value="1"/>
</dbReference>
<feature type="domain" description="Major facilitator superfamily (MFS) profile" evidence="7">
    <location>
        <begin position="1"/>
        <end position="383"/>
    </location>
</feature>
<feature type="transmembrane region" description="Helical" evidence="5">
    <location>
        <begin position="243"/>
        <end position="261"/>
    </location>
</feature>
<evidence type="ECO:0000256" key="6">
    <source>
        <dbReference type="SAM" id="SignalP"/>
    </source>
</evidence>
<proteinExistence type="predicted"/>
<reference evidence="8" key="1">
    <citation type="submission" date="2016-04" db="EMBL/GenBank/DDBJ databases">
        <authorList>
            <person name="Tabuchi Yagui T.R."/>
        </authorList>
    </citation>
    <scope>NUCLEOTIDE SEQUENCE [LARGE SCALE GENOMIC DNA]</scope>
    <source>
        <strain evidence="8">NIES-26</strain>
    </source>
</reference>
<comment type="caution">
    <text evidence="8">The sequence shown here is derived from an EMBL/GenBank/DDBJ whole genome shotgun (WGS) entry which is preliminary data.</text>
</comment>
<dbReference type="InterPro" id="IPR011701">
    <property type="entry name" value="MFS"/>
</dbReference>
<sequence>MMMNRNIVLLMAITSGAAAANLYYNQPLLAAITQNLNASVQDAGLIPTLGQIGYAMGNFFIVPLGDLLERKRLLVNMLIGTALALAAAAVSPTIGWLIIASLIVGVTTIVPQIAVPFAALLAPAAVRGKVVGTVMSGLLIGILLARTVSGFIGAELGWRAIYWIASGVMLMLALVLFRVLPNSQPAVMFTYRELMRSMLKLVREPILQEASITGAMAFGAFSVFWSTLIFLLEQPPYQYGSEVAGLFGLIGIVGAASAPLAGKLADRRSPRLAIALGLLATAVSFLVVWLFGYQLWGLIVGVILLDMGVQVTTVSNQALIYMLPEETHSRLNALFVTFYFFGGAIGSFLGAYGWNLWRWNGVCTAGMFLLIVAFAALTLGRKR</sequence>
<feature type="transmembrane region" description="Helical" evidence="5">
    <location>
        <begin position="134"/>
        <end position="154"/>
    </location>
</feature>
<dbReference type="InterPro" id="IPR036259">
    <property type="entry name" value="MFS_trans_sf"/>
</dbReference>
<dbReference type="Pfam" id="PF07690">
    <property type="entry name" value="MFS_1"/>
    <property type="match status" value="1"/>
</dbReference>
<feature type="transmembrane region" description="Helical" evidence="5">
    <location>
        <begin position="333"/>
        <end position="353"/>
    </location>
</feature>
<keyword evidence="6" id="KW-0732">Signal</keyword>
<keyword evidence="4 5" id="KW-0472">Membrane</keyword>
<feature type="transmembrane region" description="Helical" evidence="5">
    <location>
        <begin position="298"/>
        <end position="321"/>
    </location>
</feature>
<feature type="transmembrane region" description="Helical" evidence="5">
    <location>
        <begin position="73"/>
        <end position="90"/>
    </location>
</feature>
<feature type="transmembrane region" description="Helical" evidence="5">
    <location>
        <begin position="273"/>
        <end position="292"/>
    </location>
</feature>
<gene>
    <name evidence="8" type="ORF">A6770_39255</name>
</gene>
<dbReference type="CDD" id="cd17324">
    <property type="entry name" value="MFS_NepI_like"/>
    <property type="match status" value="1"/>
</dbReference>
<feature type="transmembrane region" description="Helical" evidence="5">
    <location>
        <begin position="359"/>
        <end position="379"/>
    </location>
</feature>
<dbReference type="PROSITE" id="PS50850">
    <property type="entry name" value="MFS"/>
    <property type="match status" value="1"/>
</dbReference>
<name>A0A367RR68_9NOSO</name>
<evidence type="ECO:0000259" key="7">
    <source>
        <dbReference type="PROSITE" id="PS50850"/>
    </source>
</evidence>
<evidence type="ECO:0000256" key="1">
    <source>
        <dbReference type="ARBA" id="ARBA00004651"/>
    </source>
</evidence>
<keyword evidence="3 5" id="KW-1133">Transmembrane helix</keyword>
<dbReference type="GO" id="GO:0005886">
    <property type="term" value="C:plasma membrane"/>
    <property type="evidence" value="ECO:0007669"/>
    <property type="project" value="UniProtKB-SubCell"/>
</dbReference>
<organism evidence="8 9">
    <name type="scientific">Nostoc minutum NIES-26</name>
    <dbReference type="NCBI Taxonomy" id="1844469"/>
    <lineage>
        <taxon>Bacteria</taxon>
        <taxon>Bacillati</taxon>
        <taxon>Cyanobacteriota</taxon>
        <taxon>Cyanophyceae</taxon>
        <taxon>Nostocales</taxon>
        <taxon>Nostocaceae</taxon>
        <taxon>Nostoc</taxon>
    </lineage>
</organism>